<reference evidence="1" key="1">
    <citation type="submission" date="2021-03" db="EMBL/GenBank/DDBJ databases">
        <title>Revisited historic fungal species revealed as producer of novel bioactive compounds through whole genome sequencing and comparative genomics.</title>
        <authorList>
            <person name="Vignolle G.A."/>
            <person name="Hochenegger N."/>
            <person name="Mach R.L."/>
            <person name="Mach-Aigner A.R."/>
            <person name="Javad Rahimi M."/>
            <person name="Salim K.A."/>
            <person name="Chan C.M."/>
            <person name="Lim L.B.L."/>
            <person name="Cai F."/>
            <person name="Druzhinina I.S."/>
            <person name="U'Ren J.M."/>
            <person name="Derntl C."/>
        </authorList>
    </citation>
    <scope>NUCLEOTIDE SEQUENCE</scope>
    <source>
        <strain evidence="1">TUCIM 5799</strain>
    </source>
</reference>
<protein>
    <submittedName>
        <fullName evidence="1">Uncharacterized protein</fullName>
    </submittedName>
</protein>
<evidence type="ECO:0000313" key="1">
    <source>
        <dbReference type="EMBL" id="KAI1853449.1"/>
    </source>
</evidence>
<comment type="caution">
    <text evidence="1">The sequence shown here is derived from an EMBL/GenBank/DDBJ whole genome shotgun (WGS) entry which is preliminary data.</text>
</comment>
<gene>
    <name evidence="1" type="ORF">JX265_012740</name>
</gene>
<dbReference type="EMBL" id="JAFIMR010000057">
    <property type="protein sequence ID" value="KAI1853449.1"/>
    <property type="molecule type" value="Genomic_DNA"/>
</dbReference>
<name>A0A9P9W9P8_9PEZI</name>
<evidence type="ECO:0000313" key="2">
    <source>
        <dbReference type="Proteomes" id="UP000829685"/>
    </source>
</evidence>
<sequence length="125" mass="13375">MGLLCDTPAARVLGGHLPRPFGVTNPGVSRTPVGGVKGSVPFVADIINSIQPILWPYTPGDKTCGWSQPESLPDNDGLGAGDVALNGSSHIWGKDAMQWYHRAVEDGRLHRPDDFDTVQIVDVSM</sequence>
<organism evidence="1 2">
    <name type="scientific">Neoarthrinium moseri</name>
    <dbReference type="NCBI Taxonomy" id="1658444"/>
    <lineage>
        <taxon>Eukaryota</taxon>
        <taxon>Fungi</taxon>
        <taxon>Dikarya</taxon>
        <taxon>Ascomycota</taxon>
        <taxon>Pezizomycotina</taxon>
        <taxon>Sordariomycetes</taxon>
        <taxon>Xylariomycetidae</taxon>
        <taxon>Amphisphaeriales</taxon>
        <taxon>Apiosporaceae</taxon>
        <taxon>Neoarthrinium</taxon>
    </lineage>
</organism>
<dbReference type="AlphaFoldDB" id="A0A9P9W9P8"/>
<proteinExistence type="predicted"/>
<keyword evidence="2" id="KW-1185">Reference proteome</keyword>
<dbReference type="Proteomes" id="UP000829685">
    <property type="component" value="Unassembled WGS sequence"/>
</dbReference>
<accession>A0A9P9W9P8</accession>